<proteinExistence type="predicted"/>
<organism evidence="1">
    <name type="scientific">Anguilla anguilla</name>
    <name type="common">European freshwater eel</name>
    <name type="synonym">Muraena anguilla</name>
    <dbReference type="NCBI Taxonomy" id="7936"/>
    <lineage>
        <taxon>Eukaryota</taxon>
        <taxon>Metazoa</taxon>
        <taxon>Chordata</taxon>
        <taxon>Craniata</taxon>
        <taxon>Vertebrata</taxon>
        <taxon>Euteleostomi</taxon>
        <taxon>Actinopterygii</taxon>
        <taxon>Neopterygii</taxon>
        <taxon>Teleostei</taxon>
        <taxon>Anguilliformes</taxon>
        <taxon>Anguillidae</taxon>
        <taxon>Anguilla</taxon>
    </lineage>
</organism>
<name>A0A0E9SV58_ANGAN</name>
<reference evidence="1" key="1">
    <citation type="submission" date="2014-11" db="EMBL/GenBank/DDBJ databases">
        <authorList>
            <person name="Amaro Gonzalez C."/>
        </authorList>
    </citation>
    <scope>NUCLEOTIDE SEQUENCE</scope>
</reference>
<evidence type="ECO:0000313" key="1">
    <source>
        <dbReference type="EMBL" id="JAH45191.1"/>
    </source>
</evidence>
<dbReference type="EMBL" id="GBXM01063386">
    <property type="protein sequence ID" value="JAH45191.1"/>
    <property type="molecule type" value="Transcribed_RNA"/>
</dbReference>
<reference evidence="1" key="2">
    <citation type="journal article" date="2015" name="Fish Shellfish Immunol.">
        <title>Early steps in the European eel (Anguilla anguilla)-Vibrio vulnificus interaction in the gills: Role of the RtxA13 toxin.</title>
        <authorList>
            <person name="Callol A."/>
            <person name="Pajuelo D."/>
            <person name="Ebbesson L."/>
            <person name="Teles M."/>
            <person name="MacKenzie S."/>
            <person name="Amaro C."/>
        </authorList>
    </citation>
    <scope>NUCLEOTIDE SEQUENCE</scope>
</reference>
<sequence length="39" mass="4333">MPGGIFLRPHGVSLVFGKHMALLASTRAVFDGQSWQEYK</sequence>
<protein>
    <submittedName>
        <fullName evidence="1">Uncharacterized protein</fullName>
    </submittedName>
</protein>
<accession>A0A0E9SV58</accession>
<dbReference type="AlphaFoldDB" id="A0A0E9SV58"/>